<keyword evidence="9" id="KW-1185">Reference proteome</keyword>
<feature type="transmembrane region" description="Helical" evidence="7">
    <location>
        <begin position="464"/>
        <end position="486"/>
    </location>
</feature>
<keyword evidence="5 7" id="KW-0472">Membrane</keyword>
<feature type="transmembrane region" description="Helical" evidence="7">
    <location>
        <begin position="68"/>
        <end position="86"/>
    </location>
</feature>
<protein>
    <recommendedName>
        <fullName evidence="10">MFS general substrate transporter</fullName>
    </recommendedName>
</protein>
<feature type="transmembrane region" description="Helical" evidence="7">
    <location>
        <begin position="380"/>
        <end position="400"/>
    </location>
</feature>
<dbReference type="PANTHER" id="PTHR19432">
    <property type="entry name" value="SUGAR TRANSPORTER"/>
    <property type="match status" value="1"/>
</dbReference>
<feature type="compositionally biased region" description="Polar residues" evidence="6">
    <location>
        <begin position="519"/>
        <end position="529"/>
    </location>
</feature>
<feature type="region of interest" description="Disordered" evidence="6">
    <location>
        <begin position="518"/>
        <end position="637"/>
    </location>
</feature>
<reference evidence="8" key="1">
    <citation type="submission" date="2022-07" db="EMBL/GenBank/DDBJ databases">
        <title>Phylogenomic reconstructions and comparative analyses of Kickxellomycotina fungi.</title>
        <authorList>
            <person name="Reynolds N.K."/>
            <person name="Stajich J.E."/>
            <person name="Barry K."/>
            <person name="Grigoriev I.V."/>
            <person name="Crous P."/>
            <person name="Smith M.E."/>
        </authorList>
    </citation>
    <scope>NUCLEOTIDE SEQUENCE</scope>
    <source>
        <strain evidence="8">RSA 1196</strain>
    </source>
</reference>
<evidence type="ECO:0000256" key="5">
    <source>
        <dbReference type="ARBA" id="ARBA00023136"/>
    </source>
</evidence>
<dbReference type="SUPFAM" id="SSF103473">
    <property type="entry name" value="MFS general substrate transporter"/>
    <property type="match status" value="1"/>
</dbReference>
<evidence type="ECO:0008006" key="10">
    <source>
        <dbReference type="Google" id="ProtNLM"/>
    </source>
</evidence>
<feature type="compositionally biased region" description="Low complexity" evidence="6">
    <location>
        <begin position="627"/>
        <end position="637"/>
    </location>
</feature>
<evidence type="ECO:0000256" key="3">
    <source>
        <dbReference type="ARBA" id="ARBA00022692"/>
    </source>
</evidence>
<accession>A0A9W8ARG2</accession>
<evidence type="ECO:0000256" key="1">
    <source>
        <dbReference type="ARBA" id="ARBA00004141"/>
    </source>
</evidence>
<comment type="subcellular location">
    <subcellularLocation>
        <location evidence="1">Membrane</location>
        <topology evidence="1">Multi-pass membrane protein</topology>
    </subcellularLocation>
</comment>
<evidence type="ECO:0000256" key="4">
    <source>
        <dbReference type="ARBA" id="ARBA00022989"/>
    </source>
</evidence>
<feature type="transmembrane region" description="Helical" evidence="7">
    <location>
        <begin position="250"/>
        <end position="270"/>
    </location>
</feature>
<feature type="transmembrane region" description="Helical" evidence="7">
    <location>
        <begin position="718"/>
        <end position="737"/>
    </location>
</feature>
<feature type="compositionally biased region" description="Polar residues" evidence="6">
    <location>
        <begin position="546"/>
        <end position="568"/>
    </location>
</feature>
<dbReference type="OrthoDB" id="28755at2759"/>
<name>A0A9W8ARG2_9FUNG</name>
<feature type="transmembrane region" description="Helical" evidence="7">
    <location>
        <begin position="316"/>
        <end position="337"/>
    </location>
</feature>
<keyword evidence="4 7" id="KW-1133">Transmembrane helix</keyword>
<evidence type="ECO:0000256" key="7">
    <source>
        <dbReference type="SAM" id="Phobius"/>
    </source>
</evidence>
<dbReference type="Pfam" id="PF13347">
    <property type="entry name" value="MFS_2"/>
    <property type="match status" value="1"/>
</dbReference>
<feature type="transmembrane region" description="Helical" evidence="7">
    <location>
        <begin position="170"/>
        <end position="190"/>
    </location>
</feature>
<evidence type="ECO:0000256" key="6">
    <source>
        <dbReference type="SAM" id="MobiDB-lite"/>
    </source>
</evidence>
<evidence type="ECO:0000313" key="8">
    <source>
        <dbReference type="EMBL" id="KAJ1967406.1"/>
    </source>
</evidence>
<feature type="region of interest" description="Disordered" evidence="6">
    <location>
        <begin position="1"/>
        <end position="24"/>
    </location>
</feature>
<keyword evidence="2" id="KW-0813">Transport</keyword>
<gene>
    <name evidence="8" type="ORF">IWQ62_001879</name>
</gene>
<dbReference type="GO" id="GO:0005886">
    <property type="term" value="C:plasma membrane"/>
    <property type="evidence" value="ECO:0007669"/>
    <property type="project" value="TreeGrafter"/>
</dbReference>
<dbReference type="Proteomes" id="UP001150925">
    <property type="component" value="Unassembled WGS sequence"/>
</dbReference>
<sequence>MKPDRSPSHSTLPTRMSTEHHRGENYAVVMPTRTSSEANTPELNNRTLQPSVDRMTDMRIPNQPFKSWRFFTLTACFAGLQFTWSVEMAYGTPYLLSLGVPKALMSLVWLAGPLSGLIMQPLVGAWSDQCYLKWGRRRPFLVVATLLVSACFVLLAWAKSFALVVATTERVASVTIWLAVVAIYLLDFSVNVIQACGRALIVDVLTPSQQEQGTAWASRMTGIGNVLGYLMGYTDLVAWFPWFGDTQLKVLSVLAIGFLAMTVALTCYFAHEVPLKTLSRHTLSESGASPWRALSTVVTSMRNLPGPIRKVCHIQFFSWIGWFPFLIYSTTYVASLYSQANLTTPTWTSLDKATLPSLTKRFGSNAGEDTMGEATRMGSYAMLIYALVSLGVSWLLPILITPSSNVLPSSSGTGLNRPLAYSGSIVRRIISLLQCTLAQLWVISNALFGLAMLSTFVITGHGQATVMVALCGFCWSVTMWAPFSLIGEYLSQHQRGVEWTAPGGYQSLPEDVTELAEVTTKSSPPSTGTHLGHSGGPDSSDDLYRTWSTGHQPTATTSRWRGGESSQVGEHRVSPPSIQHSVSDGQVNTQAEEHPGIVSSKPVGDSLGSTTGASVPHASRPSHRTAPLSPLSSPSTLSDAGLTVVEAHSTLPDSLTDSNPQLSAGIVLGIHNMFVVLPQFLISFVGSLVFALFDATHAETDTMASAEEVSHRNNATSIAWILRIGGISSFVAMWLAWKLVHSK</sequence>
<dbReference type="GO" id="GO:0008506">
    <property type="term" value="F:sucrose:proton symporter activity"/>
    <property type="evidence" value="ECO:0007669"/>
    <property type="project" value="TreeGrafter"/>
</dbReference>
<organism evidence="8 9">
    <name type="scientific">Dispira parvispora</name>
    <dbReference type="NCBI Taxonomy" id="1520584"/>
    <lineage>
        <taxon>Eukaryota</taxon>
        <taxon>Fungi</taxon>
        <taxon>Fungi incertae sedis</taxon>
        <taxon>Zoopagomycota</taxon>
        <taxon>Kickxellomycotina</taxon>
        <taxon>Dimargaritomycetes</taxon>
        <taxon>Dimargaritales</taxon>
        <taxon>Dimargaritaceae</taxon>
        <taxon>Dispira</taxon>
    </lineage>
</organism>
<dbReference type="PANTHER" id="PTHR19432:SF35">
    <property type="entry name" value="SOLUTE CARRIER FAMILY 45 MEMBER 3 ISOFORM X1"/>
    <property type="match status" value="1"/>
</dbReference>
<feature type="transmembrane region" description="Helical" evidence="7">
    <location>
        <begin position="226"/>
        <end position="244"/>
    </location>
</feature>
<dbReference type="Gene3D" id="1.20.1250.20">
    <property type="entry name" value="MFS general substrate transporter like domains"/>
    <property type="match status" value="1"/>
</dbReference>
<feature type="compositionally biased region" description="Polar residues" evidence="6">
    <location>
        <begin position="576"/>
        <end position="590"/>
    </location>
</feature>
<comment type="caution">
    <text evidence="8">The sequence shown here is derived from an EMBL/GenBank/DDBJ whole genome shotgun (WGS) entry which is preliminary data.</text>
</comment>
<proteinExistence type="predicted"/>
<feature type="transmembrane region" description="Helical" evidence="7">
    <location>
        <begin position="437"/>
        <end position="458"/>
    </location>
</feature>
<feature type="transmembrane region" description="Helical" evidence="7">
    <location>
        <begin position="106"/>
        <end position="127"/>
    </location>
</feature>
<dbReference type="InterPro" id="IPR036259">
    <property type="entry name" value="MFS_trans_sf"/>
</dbReference>
<keyword evidence="3 7" id="KW-0812">Transmembrane</keyword>
<feature type="transmembrane region" description="Helical" evidence="7">
    <location>
        <begin position="139"/>
        <end position="158"/>
    </location>
</feature>
<dbReference type="EMBL" id="JANBPY010000343">
    <property type="protein sequence ID" value="KAJ1967406.1"/>
    <property type="molecule type" value="Genomic_DNA"/>
</dbReference>
<feature type="transmembrane region" description="Helical" evidence="7">
    <location>
        <begin position="673"/>
        <end position="693"/>
    </location>
</feature>
<dbReference type="AlphaFoldDB" id="A0A9W8ARG2"/>
<evidence type="ECO:0000313" key="9">
    <source>
        <dbReference type="Proteomes" id="UP001150925"/>
    </source>
</evidence>
<evidence type="ECO:0000256" key="2">
    <source>
        <dbReference type="ARBA" id="ARBA00022448"/>
    </source>
</evidence>